<dbReference type="Proteomes" id="UP000032633">
    <property type="component" value="Chromosome"/>
</dbReference>
<evidence type="ECO:0000313" key="2">
    <source>
        <dbReference type="Proteomes" id="UP000032633"/>
    </source>
</evidence>
<gene>
    <name evidence="1" type="ORF">VN24_21910</name>
</gene>
<reference evidence="1 2" key="1">
    <citation type="journal article" date="2015" name="J. Biotechnol.">
        <title>Complete genome sequence of Paenibacillus beijingensis 7188(T) (=DSM 24997(T)), a novel rhizobacterium from jujube garden soil.</title>
        <authorList>
            <person name="Kwak Y."/>
            <person name="Shin J.H."/>
        </authorList>
    </citation>
    <scope>NUCLEOTIDE SEQUENCE [LARGE SCALE GENOMIC DNA]</scope>
    <source>
        <strain evidence="1 2">DSM 24997</strain>
    </source>
</reference>
<sequence>MKILKAIKYIKNKSTLKDGFQLEEPNLFVQWELVPEELVQLFKSMPLKKVTNEYFTIECISLGGLPHKLGFHFYSQSPNRLYMLEFFRESYPDYIESFREFQEHFENTFGKPTKQYPINSEGFPSFEWRIGKSIQIRHYIMDRFGLEERLFIQRAI</sequence>
<reference evidence="2" key="2">
    <citation type="submission" date="2015-03" db="EMBL/GenBank/DDBJ databases">
        <title>Genome sequence of Paenibacillus beijingensis strain DSM 24997T.</title>
        <authorList>
            <person name="Kwak Y."/>
            <person name="Shin J.-H."/>
        </authorList>
    </citation>
    <scope>NUCLEOTIDE SEQUENCE [LARGE SCALE GENOMIC DNA]</scope>
    <source>
        <strain evidence="2">DSM 24997</strain>
    </source>
</reference>
<accession>A0A0D5NN95</accession>
<dbReference type="RefSeq" id="WP_045672161.1">
    <property type="nucleotide sequence ID" value="NZ_CP011058.1"/>
</dbReference>
<dbReference type="OrthoDB" id="978573at2"/>
<dbReference type="AlphaFoldDB" id="A0A0D5NN95"/>
<evidence type="ECO:0000313" key="1">
    <source>
        <dbReference type="EMBL" id="AJY76736.1"/>
    </source>
</evidence>
<organism evidence="1 2">
    <name type="scientific">Paenibacillus beijingensis</name>
    <dbReference type="NCBI Taxonomy" id="1126833"/>
    <lineage>
        <taxon>Bacteria</taxon>
        <taxon>Bacillati</taxon>
        <taxon>Bacillota</taxon>
        <taxon>Bacilli</taxon>
        <taxon>Bacillales</taxon>
        <taxon>Paenibacillaceae</taxon>
        <taxon>Paenibacillus</taxon>
    </lineage>
</organism>
<name>A0A0D5NN95_9BACL</name>
<dbReference type="HOGENOM" id="CLU_1684834_0_0_9"/>
<dbReference type="STRING" id="1126833.VN24_21910"/>
<keyword evidence="2" id="KW-1185">Reference proteome</keyword>
<protein>
    <submittedName>
        <fullName evidence="1">Uncharacterized protein</fullName>
    </submittedName>
</protein>
<proteinExistence type="predicted"/>
<dbReference type="KEGG" id="pbj:VN24_21910"/>
<dbReference type="PATRIC" id="fig|1126833.4.peg.4813"/>
<dbReference type="EMBL" id="CP011058">
    <property type="protein sequence ID" value="AJY76736.1"/>
    <property type="molecule type" value="Genomic_DNA"/>
</dbReference>